<sequence>MGVEEKEIRGVLSDDAINKCRNYLFTECLWVAENWLGYSAVREDIFSDIENPDALTAFAHEVVKKIESTRNEDFCFYMQYYGNTDQLVDCIVEYARKMQQKIS</sequence>
<gene>
    <name evidence="1" type="ORF">A3H61_05035</name>
</gene>
<evidence type="ECO:0000313" key="1">
    <source>
        <dbReference type="EMBL" id="OGY73484.1"/>
    </source>
</evidence>
<proteinExistence type="predicted"/>
<protein>
    <submittedName>
        <fullName evidence="1">Uncharacterized protein</fullName>
    </submittedName>
</protein>
<comment type="caution">
    <text evidence="1">The sequence shown here is derived from an EMBL/GenBank/DDBJ whole genome shotgun (WGS) entry which is preliminary data.</text>
</comment>
<organism evidence="1 2">
    <name type="scientific">Candidatus Jacksonbacteria bacterium RIFCSPLOWO2_02_FULL_44_20</name>
    <dbReference type="NCBI Taxonomy" id="1798460"/>
    <lineage>
        <taxon>Bacteria</taxon>
        <taxon>Candidatus Jacksoniibacteriota</taxon>
    </lineage>
</organism>
<dbReference type="AlphaFoldDB" id="A0A1G2A9E9"/>
<reference evidence="1 2" key="1">
    <citation type="journal article" date="2016" name="Nat. Commun.">
        <title>Thousands of microbial genomes shed light on interconnected biogeochemical processes in an aquifer system.</title>
        <authorList>
            <person name="Anantharaman K."/>
            <person name="Brown C.T."/>
            <person name="Hug L.A."/>
            <person name="Sharon I."/>
            <person name="Castelle C.J."/>
            <person name="Probst A.J."/>
            <person name="Thomas B.C."/>
            <person name="Singh A."/>
            <person name="Wilkins M.J."/>
            <person name="Karaoz U."/>
            <person name="Brodie E.L."/>
            <person name="Williams K.H."/>
            <person name="Hubbard S.S."/>
            <person name="Banfield J.F."/>
        </authorList>
    </citation>
    <scope>NUCLEOTIDE SEQUENCE [LARGE SCALE GENOMIC DNA]</scope>
</reference>
<accession>A0A1G2A9E9</accession>
<evidence type="ECO:0000313" key="2">
    <source>
        <dbReference type="Proteomes" id="UP000178315"/>
    </source>
</evidence>
<name>A0A1G2A9E9_9BACT</name>
<dbReference type="Proteomes" id="UP000178315">
    <property type="component" value="Unassembled WGS sequence"/>
</dbReference>
<dbReference type="EMBL" id="MHJU01000012">
    <property type="protein sequence ID" value="OGY73484.1"/>
    <property type="molecule type" value="Genomic_DNA"/>
</dbReference>